<dbReference type="InterPro" id="IPR011009">
    <property type="entry name" value="Kinase-like_dom_sf"/>
</dbReference>
<evidence type="ECO:0000313" key="1">
    <source>
        <dbReference type="EMBL" id="GHO52670.1"/>
    </source>
</evidence>
<comment type="caution">
    <text evidence="1">The sequence shown here is derived from an EMBL/GenBank/DDBJ whole genome shotgun (WGS) entry which is preliminary data.</text>
</comment>
<dbReference type="Proteomes" id="UP000654345">
    <property type="component" value="Unassembled WGS sequence"/>
</dbReference>
<evidence type="ECO:0000313" key="2">
    <source>
        <dbReference type="Proteomes" id="UP000654345"/>
    </source>
</evidence>
<organism evidence="1 2">
    <name type="scientific">Ktedonobacter robiniae</name>
    <dbReference type="NCBI Taxonomy" id="2778365"/>
    <lineage>
        <taxon>Bacteria</taxon>
        <taxon>Bacillati</taxon>
        <taxon>Chloroflexota</taxon>
        <taxon>Ktedonobacteria</taxon>
        <taxon>Ktedonobacterales</taxon>
        <taxon>Ktedonobacteraceae</taxon>
        <taxon>Ktedonobacter</taxon>
    </lineage>
</organism>
<dbReference type="SUPFAM" id="SSF56112">
    <property type="entry name" value="Protein kinase-like (PK-like)"/>
    <property type="match status" value="1"/>
</dbReference>
<keyword evidence="2" id="KW-1185">Reference proteome</keyword>
<reference evidence="1 2" key="1">
    <citation type="journal article" date="2021" name="Int. J. Syst. Evol. Microbiol.">
        <title>Reticulibacter mediterranei gen. nov., sp. nov., within the new family Reticulibacteraceae fam. nov., and Ktedonospora formicarum gen. nov., sp. nov., Ktedonobacter robiniae sp. nov., Dictyobacter formicarum sp. nov. and Dictyobacter arantiisoli sp. nov., belonging to the class Ktedonobacteria.</title>
        <authorList>
            <person name="Yabe S."/>
            <person name="Zheng Y."/>
            <person name="Wang C.M."/>
            <person name="Sakai Y."/>
            <person name="Abe K."/>
            <person name="Yokota A."/>
            <person name="Donadio S."/>
            <person name="Cavaletti L."/>
            <person name="Monciardini P."/>
        </authorList>
    </citation>
    <scope>NUCLEOTIDE SEQUENCE [LARGE SCALE GENOMIC DNA]</scope>
    <source>
        <strain evidence="1 2">SOSP1-30</strain>
    </source>
</reference>
<dbReference type="RefSeq" id="WP_201369548.1">
    <property type="nucleotide sequence ID" value="NZ_BNJG01000001.1"/>
</dbReference>
<dbReference type="EMBL" id="BNJG01000001">
    <property type="protein sequence ID" value="GHO52670.1"/>
    <property type="molecule type" value="Genomic_DNA"/>
</dbReference>
<evidence type="ECO:0008006" key="3">
    <source>
        <dbReference type="Google" id="ProtNLM"/>
    </source>
</evidence>
<name>A0ABQ3UJ66_9CHLR</name>
<gene>
    <name evidence="1" type="ORF">KSB_11450</name>
</gene>
<accession>A0ABQ3UJ66</accession>
<protein>
    <recommendedName>
        <fullName evidence="3">Aminoglycoside phosphotransferase domain-containing protein</fullName>
    </recommendedName>
</protein>
<sequence>MRSTSISEEFAIPPNAESFFGSANIHPHITANHLLPQDIQGHVRGRHTITHTLRSQATLILFVESQDMTVPLCLKLWHAFENDIYVTSDIDTCNAYTLNGFAFNRRHAPGVYLGIAPIYHFQDQQSIELGELLTHPQPEQLEKGILYALVMKRLPQNWRLDNQIHRGNFGSREDMHFLATTIAHMHQHLEPTPPHLSKFDILQEKWELNKSFFNEAIAHLHHLFPAHDFTTPQRMILDTMETYLHKHSAHFQQRLIFTRRCHGDLKVNNLWLTHTPPRQAQHLLALDCIDFKDEFAHIDPMSDVAMLAMDLEAHLTARWQHGQTLKDTPEQLVDLFLTCYLNRITSNYSYHHWQWYIIEKAIICTYVNIFADKRIQEGLGYLAIAAIYADRLQKIFAETR</sequence>
<proteinExistence type="predicted"/>
<dbReference type="Gene3D" id="3.90.1200.10">
    <property type="match status" value="1"/>
</dbReference>